<organism evidence="1">
    <name type="scientific">uncultured Caudovirales phage</name>
    <dbReference type="NCBI Taxonomy" id="2100421"/>
    <lineage>
        <taxon>Viruses</taxon>
        <taxon>Duplodnaviria</taxon>
        <taxon>Heunggongvirae</taxon>
        <taxon>Uroviricota</taxon>
        <taxon>Caudoviricetes</taxon>
        <taxon>Peduoviridae</taxon>
        <taxon>Maltschvirus</taxon>
        <taxon>Maltschvirus maltsch</taxon>
    </lineage>
</organism>
<evidence type="ECO:0000313" key="1">
    <source>
        <dbReference type="EMBL" id="CAB4137302.1"/>
    </source>
</evidence>
<proteinExistence type="predicted"/>
<reference evidence="1" key="1">
    <citation type="submission" date="2020-04" db="EMBL/GenBank/DDBJ databases">
        <authorList>
            <person name="Chiriac C."/>
            <person name="Salcher M."/>
            <person name="Ghai R."/>
            <person name="Kavagutti S V."/>
        </authorList>
    </citation>
    <scope>NUCLEOTIDE SEQUENCE</scope>
</reference>
<accession>A0A6J5LU51</accession>
<sequence length="237" mass="27352">MKVLGAYTKNHILTNLFKSRELAEMLSKFDAGAGNEDLKSELFLVLCNQPEAKIQELDKNCQLMFFATGIVQRMIFQKGKFYRTYRTITTEFSNNIEIEEEVYNRDKDAMINRVEESLEKDLHWVERAMVGLYLDKGSMTKISEEVRMPFKQVQKIMKAARTKIKDSINGKVIGNYVVASVDIVFDVSEAVNAENINDILEEAWEYINYRVNGTKVPSNAIDTYIKEIKPIKLKKII</sequence>
<protein>
    <submittedName>
        <fullName evidence="1">Uncharacterized protein</fullName>
    </submittedName>
</protein>
<gene>
    <name evidence="1" type="ORF">UFOVP318_21</name>
</gene>
<dbReference type="EMBL" id="LR796337">
    <property type="protein sequence ID" value="CAB4137302.1"/>
    <property type="molecule type" value="Genomic_DNA"/>
</dbReference>
<name>A0A6J5LU51_9CAUD</name>